<keyword evidence="6 7" id="KW-0472">Membrane</keyword>
<evidence type="ECO:0000313" key="10">
    <source>
        <dbReference type="EMBL" id="HFX13170.1"/>
    </source>
</evidence>
<reference evidence="10" key="1">
    <citation type="journal article" date="2020" name="mSystems">
        <title>Genome- and Community-Level Interaction Insights into Carbon Utilization and Element Cycling Functions of Hydrothermarchaeota in Hydrothermal Sediment.</title>
        <authorList>
            <person name="Zhou Z."/>
            <person name="Liu Y."/>
            <person name="Xu W."/>
            <person name="Pan J."/>
            <person name="Luo Z.H."/>
            <person name="Li M."/>
        </authorList>
    </citation>
    <scope>NUCLEOTIDE SEQUENCE [LARGE SCALE GENOMIC DNA]</scope>
    <source>
        <strain evidence="10">SpSt-81</strain>
    </source>
</reference>
<evidence type="ECO:0000256" key="5">
    <source>
        <dbReference type="ARBA" id="ARBA00022989"/>
    </source>
</evidence>
<dbReference type="PANTHER" id="PTHR43840">
    <property type="entry name" value="MITOCHONDRIAL METAL TRANSPORTER 1-RELATED"/>
    <property type="match status" value="1"/>
</dbReference>
<feature type="transmembrane region" description="Helical" evidence="7">
    <location>
        <begin position="126"/>
        <end position="142"/>
    </location>
</feature>
<feature type="transmembrane region" description="Helical" evidence="7">
    <location>
        <begin position="21"/>
        <end position="41"/>
    </location>
</feature>
<protein>
    <submittedName>
        <fullName evidence="10">Cation transporter</fullName>
    </submittedName>
</protein>
<dbReference type="EMBL" id="DTIN01000011">
    <property type="protein sequence ID" value="HFX13170.1"/>
    <property type="molecule type" value="Genomic_DNA"/>
</dbReference>
<dbReference type="FunFam" id="1.20.1510.10:FF:000006">
    <property type="entry name" value="Divalent cation efflux transporter"/>
    <property type="match status" value="1"/>
</dbReference>
<feature type="transmembrane region" description="Helical" evidence="7">
    <location>
        <begin position="196"/>
        <end position="213"/>
    </location>
</feature>
<evidence type="ECO:0000256" key="3">
    <source>
        <dbReference type="ARBA" id="ARBA00022448"/>
    </source>
</evidence>
<dbReference type="AlphaFoldDB" id="A0A7C3MHG4"/>
<evidence type="ECO:0000256" key="2">
    <source>
        <dbReference type="ARBA" id="ARBA00008114"/>
    </source>
</evidence>
<comment type="similarity">
    <text evidence="2">Belongs to the cation diffusion facilitator (CDF) transporter (TC 2.A.4) family.</text>
</comment>
<dbReference type="NCBIfam" id="TIGR01297">
    <property type="entry name" value="CDF"/>
    <property type="match status" value="1"/>
</dbReference>
<organism evidence="10">
    <name type="scientific">Dictyoglomus thermophilum</name>
    <dbReference type="NCBI Taxonomy" id="14"/>
    <lineage>
        <taxon>Bacteria</taxon>
        <taxon>Pseudomonadati</taxon>
        <taxon>Dictyoglomota</taxon>
        <taxon>Dictyoglomia</taxon>
        <taxon>Dictyoglomales</taxon>
        <taxon>Dictyoglomaceae</taxon>
        <taxon>Dictyoglomus</taxon>
    </lineage>
</organism>
<dbReference type="SUPFAM" id="SSF161111">
    <property type="entry name" value="Cation efflux protein transmembrane domain-like"/>
    <property type="match status" value="1"/>
</dbReference>
<dbReference type="InterPro" id="IPR036837">
    <property type="entry name" value="Cation_efflux_CTD_sf"/>
</dbReference>
<dbReference type="Pfam" id="PF01545">
    <property type="entry name" value="Cation_efflux"/>
    <property type="match status" value="1"/>
</dbReference>
<accession>A0A7C3MHG4</accession>
<sequence length="307" mass="34977">MKKFNAWLFEKIFSKKEVDRRYVGYLEGWISVVGNLIFFLFKYFSGVYLRSIALIADAFHSLSDVLTSIIVILGFRLGNKPADKEHPFGHGRIEEIATLVIAILLIIVAIELAKESFERILHSQKVSFNLMVFLLLIIFAIFKEWMARFSIFLGEKIDSSTLIADAWHHRSDAIATILVALSLVFAMFEWYILDGILGLIVSLLIFLVGFDLIKSSTNFLIGEAPKLEFIKKIESIVCSIPGVLNYHDILVHDYKNQKVITIHIEVENNLTAKEAHEIALRVQDSIKKNIENSDVVVHIDPKGERED</sequence>
<evidence type="ECO:0000256" key="1">
    <source>
        <dbReference type="ARBA" id="ARBA00004141"/>
    </source>
</evidence>
<keyword evidence="5 7" id="KW-1133">Transmembrane helix</keyword>
<dbReference type="InterPro" id="IPR050291">
    <property type="entry name" value="CDF_Transporter"/>
</dbReference>
<dbReference type="InterPro" id="IPR002524">
    <property type="entry name" value="Cation_efflux"/>
</dbReference>
<evidence type="ECO:0000259" key="8">
    <source>
        <dbReference type="Pfam" id="PF01545"/>
    </source>
</evidence>
<proteinExistence type="inferred from homology"/>
<keyword evidence="4 7" id="KW-0812">Transmembrane</keyword>
<feature type="transmembrane region" description="Helical" evidence="7">
    <location>
        <begin position="47"/>
        <end position="75"/>
    </location>
</feature>
<name>A0A7C3MHG4_DICTH</name>
<dbReference type="Gene3D" id="3.30.70.1350">
    <property type="entry name" value="Cation efflux protein, cytoplasmic domain"/>
    <property type="match status" value="1"/>
</dbReference>
<dbReference type="SUPFAM" id="SSF160240">
    <property type="entry name" value="Cation efflux protein cytoplasmic domain-like"/>
    <property type="match status" value="1"/>
</dbReference>
<comment type="subcellular location">
    <subcellularLocation>
        <location evidence="1">Membrane</location>
        <topology evidence="1">Multi-pass membrane protein</topology>
    </subcellularLocation>
</comment>
<comment type="caution">
    <text evidence="10">The sequence shown here is derived from an EMBL/GenBank/DDBJ whole genome shotgun (WGS) entry which is preliminary data.</text>
</comment>
<dbReference type="GO" id="GO:0016020">
    <property type="term" value="C:membrane"/>
    <property type="evidence" value="ECO:0007669"/>
    <property type="project" value="UniProtKB-SubCell"/>
</dbReference>
<dbReference type="GO" id="GO:0008324">
    <property type="term" value="F:monoatomic cation transmembrane transporter activity"/>
    <property type="evidence" value="ECO:0007669"/>
    <property type="project" value="InterPro"/>
</dbReference>
<dbReference type="Gene3D" id="1.20.1510.10">
    <property type="entry name" value="Cation efflux protein transmembrane domain"/>
    <property type="match status" value="1"/>
</dbReference>
<dbReference type="InterPro" id="IPR058533">
    <property type="entry name" value="Cation_efflux_TM"/>
</dbReference>
<feature type="domain" description="Cation efflux protein transmembrane" evidence="8">
    <location>
        <begin position="29"/>
        <end position="219"/>
    </location>
</feature>
<dbReference type="InterPro" id="IPR027469">
    <property type="entry name" value="Cation_efflux_TMD_sf"/>
</dbReference>
<dbReference type="PANTHER" id="PTHR43840:SF15">
    <property type="entry name" value="MITOCHONDRIAL METAL TRANSPORTER 1-RELATED"/>
    <property type="match status" value="1"/>
</dbReference>
<keyword evidence="3" id="KW-0813">Transport</keyword>
<dbReference type="InterPro" id="IPR027470">
    <property type="entry name" value="Cation_efflux_CTD"/>
</dbReference>
<evidence type="ECO:0000256" key="7">
    <source>
        <dbReference type="SAM" id="Phobius"/>
    </source>
</evidence>
<dbReference type="Pfam" id="PF16916">
    <property type="entry name" value="ZT_dimer"/>
    <property type="match status" value="1"/>
</dbReference>
<gene>
    <name evidence="10" type="ORF">ENW00_03300</name>
</gene>
<feature type="transmembrane region" description="Helical" evidence="7">
    <location>
        <begin position="173"/>
        <end position="190"/>
    </location>
</feature>
<evidence type="ECO:0000256" key="4">
    <source>
        <dbReference type="ARBA" id="ARBA00022692"/>
    </source>
</evidence>
<evidence type="ECO:0000256" key="6">
    <source>
        <dbReference type="ARBA" id="ARBA00023136"/>
    </source>
</evidence>
<feature type="transmembrane region" description="Helical" evidence="7">
    <location>
        <begin position="96"/>
        <end position="114"/>
    </location>
</feature>
<feature type="domain" description="Cation efflux protein cytoplasmic" evidence="9">
    <location>
        <begin position="226"/>
        <end position="301"/>
    </location>
</feature>
<evidence type="ECO:0000259" key="9">
    <source>
        <dbReference type="Pfam" id="PF16916"/>
    </source>
</evidence>